<dbReference type="EMBL" id="JNHM01000164">
    <property type="protein sequence ID" value="KDS44314.1"/>
    <property type="molecule type" value="Genomic_DNA"/>
</dbReference>
<organism evidence="2 3">
    <name type="scientific">Phocaeicola vulgatus str. 3975 RP4</name>
    <dbReference type="NCBI Taxonomy" id="1339352"/>
    <lineage>
        <taxon>Bacteria</taxon>
        <taxon>Pseudomonadati</taxon>
        <taxon>Bacteroidota</taxon>
        <taxon>Bacteroidia</taxon>
        <taxon>Bacteroidales</taxon>
        <taxon>Bacteroidaceae</taxon>
        <taxon>Phocaeicola</taxon>
    </lineage>
</organism>
<accession>A0A069S3K8</accession>
<evidence type="ECO:0000313" key="3">
    <source>
        <dbReference type="Proteomes" id="UP000027661"/>
    </source>
</evidence>
<proteinExistence type="predicted"/>
<comment type="caution">
    <text evidence="2">The sequence shown here is derived from an EMBL/GenBank/DDBJ whole genome shotgun (WGS) entry which is preliminary data.</text>
</comment>
<evidence type="ECO:0000313" key="2">
    <source>
        <dbReference type="EMBL" id="KDS44314.1"/>
    </source>
</evidence>
<gene>
    <name evidence="2" type="ORF">M099_4258</name>
</gene>
<dbReference type="RefSeq" id="WP_008668147.1">
    <property type="nucleotide sequence ID" value="NZ_JNHM01000164.1"/>
</dbReference>
<name>A0A069S3K8_PHOVU</name>
<dbReference type="PATRIC" id="fig|1339352.3.peg.3988"/>
<reference evidence="2 3" key="1">
    <citation type="submission" date="2014-04" db="EMBL/GenBank/DDBJ databases">
        <authorList>
            <person name="Sears C."/>
            <person name="Carroll K."/>
            <person name="Sack B.R."/>
            <person name="Qadri F."/>
            <person name="Myers L.L."/>
            <person name="Chung G.-T."/>
            <person name="Escheverria P."/>
            <person name="Fraser C.M."/>
            <person name="Sadzewicz L."/>
            <person name="Shefchek K.A."/>
            <person name="Tallon L."/>
            <person name="Das S.P."/>
            <person name="Daugherty S."/>
            <person name="Mongodin E.F."/>
        </authorList>
    </citation>
    <scope>NUCLEOTIDE SEQUENCE [LARGE SCALE GENOMIC DNA]</scope>
    <source>
        <strain evidence="2 3">3975 RP4</strain>
    </source>
</reference>
<sequence>MDRNLVTVIFCLLIAGSMNTFAQRHYKNISALEMNYGSNIFGDYGHYGNLSFSKYVNRKSYWKAGISYFEKPYDYAIPKQTVPVTPPATPPAAAPTRNAPAAPETPVPVETEWADKKAWDLHLDGSYYYTIVTNLKSVYWNVGLGAFIGCEFDKRPDEKYTFIVGPKLETELEVFVAPRIALLGRVQQFWNPLSVEDWNTVWNVGIKFLLY</sequence>
<protein>
    <submittedName>
        <fullName evidence="2">Conjugative transposon TraO family protein</fullName>
    </submittedName>
</protein>
<dbReference type="AlphaFoldDB" id="A0A069S3K8"/>
<feature type="compositionally biased region" description="Low complexity" evidence="1">
    <location>
        <begin position="94"/>
        <end position="107"/>
    </location>
</feature>
<evidence type="ECO:0000256" key="1">
    <source>
        <dbReference type="SAM" id="MobiDB-lite"/>
    </source>
</evidence>
<dbReference type="Proteomes" id="UP000027661">
    <property type="component" value="Unassembled WGS sequence"/>
</dbReference>
<feature type="region of interest" description="Disordered" evidence="1">
    <location>
        <begin position="86"/>
        <end position="107"/>
    </location>
</feature>